<dbReference type="OrthoDB" id="5980200at2"/>
<comment type="caution">
    <text evidence="8">The sequence shown here is derived from an EMBL/GenBank/DDBJ whole genome shotgun (WGS) entry which is preliminary data.</text>
</comment>
<comment type="subcellular location">
    <subcellularLocation>
        <location evidence="5">Secreted</location>
    </subcellularLocation>
    <subcellularLocation>
        <location evidence="5">Bacterial flagellum</location>
    </subcellularLocation>
</comment>
<dbReference type="PANTHER" id="PTHR30288">
    <property type="entry name" value="FLAGELLAR CAP/ASSEMBLY PROTEIN FLID"/>
    <property type="match status" value="1"/>
</dbReference>
<dbReference type="STRING" id="64969.SAMN02745127_00280"/>
<comment type="function">
    <text evidence="5">Required for morphogenesis and for the elongation of the flagellar filament by facilitating polymerization of the flagellin monomers at the tip of growing filament. Forms a capping structure, which prevents flagellin subunits (transported through the central channel of the flagellum) from leaking out without polymerization at the distal end.</text>
</comment>
<dbReference type="InterPro" id="IPR010809">
    <property type="entry name" value="FliD_C"/>
</dbReference>
<evidence type="ECO:0000313" key="9">
    <source>
        <dbReference type="Proteomes" id="UP000191418"/>
    </source>
</evidence>
<keyword evidence="3" id="KW-0175">Coiled coil</keyword>
<dbReference type="Proteomes" id="UP000191418">
    <property type="component" value="Unassembled WGS sequence"/>
</dbReference>
<dbReference type="Pfam" id="PF07195">
    <property type="entry name" value="FliD_C"/>
    <property type="match status" value="1"/>
</dbReference>
<evidence type="ECO:0000256" key="4">
    <source>
        <dbReference type="ARBA" id="ARBA00023143"/>
    </source>
</evidence>
<dbReference type="InterPro" id="IPR003481">
    <property type="entry name" value="FliD_N"/>
</dbReference>
<keyword evidence="5" id="KW-0964">Secreted</keyword>
<comment type="similarity">
    <text evidence="1 5">Belongs to the FliD family.</text>
</comment>
<name>A0A1T4L3E0_9GAMM</name>
<dbReference type="InterPro" id="IPR010810">
    <property type="entry name" value="Flagellin_hook_IN_motif"/>
</dbReference>
<dbReference type="Pfam" id="PF02465">
    <property type="entry name" value="FliD_N"/>
    <property type="match status" value="1"/>
</dbReference>
<dbReference type="GO" id="GO:0005576">
    <property type="term" value="C:extracellular region"/>
    <property type="evidence" value="ECO:0007669"/>
    <property type="project" value="UniProtKB-SubCell"/>
</dbReference>
<comment type="subunit">
    <text evidence="2 5">Homopentamer.</text>
</comment>
<evidence type="ECO:0000256" key="1">
    <source>
        <dbReference type="ARBA" id="ARBA00009764"/>
    </source>
</evidence>
<evidence type="ECO:0000256" key="2">
    <source>
        <dbReference type="ARBA" id="ARBA00011255"/>
    </source>
</evidence>
<proteinExistence type="inferred from homology"/>
<dbReference type="GO" id="GO:0007155">
    <property type="term" value="P:cell adhesion"/>
    <property type="evidence" value="ECO:0007669"/>
    <property type="project" value="InterPro"/>
</dbReference>
<dbReference type="PANTHER" id="PTHR30288:SF0">
    <property type="entry name" value="FLAGELLAR HOOK-ASSOCIATED PROTEIN 2"/>
    <property type="match status" value="1"/>
</dbReference>
<dbReference type="InterPro" id="IPR040026">
    <property type="entry name" value="FliD"/>
</dbReference>
<feature type="domain" description="Flagellar hook-associated protein 2 N-terminal" evidence="6">
    <location>
        <begin position="8"/>
        <end position="106"/>
    </location>
</feature>
<dbReference type="GO" id="GO:0009421">
    <property type="term" value="C:bacterial-type flagellum filament cap"/>
    <property type="evidence" value="ECO:0007669"/>
    <property type="project" value="InterPro"/>
</dbReference>
<keyword evidence="9" id="KW-1185">Reference proteome</keyword>
<dbReference type="AlphaFoldDB" id="A0A1T4L3E0"/>
<keyword evidence="4 5" id="KW-0975">Bacterial flagellum</keyword>
<evidence type="ECO:0000256" key="3">
    <source>
        <dbReference type="ARBA" id="ARBA00023054"/>
    </source>
</evidence>
<protein>
    <recommendedName>
        <fullName evidence="5">Flagellar hook-associated protein 2</fullName>
        <shortName evidence="5">HAP2</shortName>
    </recommendedName>
    <alternativeName>
        <fullName evidence="5">Flagellar cap protein</fullName>
    </alternativeName>
</protein>
<evidence type="ECO:0000256" key="5">
    <source>
        <dbReference type="RuleBase" id="RU362066"/>
    </source>
</evidence>
<sequence length="465" mass="49362">MNFLGIGSGLDLSSMLTQLVQVASEPKIKQLGAKEVETRDSISGLGSLSSLLSKFQDASDALKDSTSYNQRTTNITQPSSGDVVSVTADTSSVTGSYDVTVEALAKGIKGYTSQINTDHTADLALTDTLTFSIPDGSKPNFAVNITPGMSLNGIRDAINNADDNFGVTANVVDGQLVYSSSITGSGADKQLKVEAATDARFNLELDASGVAIQGTSIQGARQAEITIDGITVNSDTNTFDTQISGLTIIASKEAPGEKAVVNVELDSDSVKSKITAFVDSYNSLRSGMNGLKGSFDDDNNFTPGKLNGDPILRNLESVLGSMITQTVAGAADNVNTLYSVGLDIDEEADGLLVINSERLDNVLQNNYSDLDELFSGTNGLAYNISDQLDSYLGFTGIIKGKEDSYNEIIKDLETQYDAHTRYIESYQKTLKMQFSALDSTMAKLKSTMSFIGPQLQALAGIKYTG</sequence>
<evidence type="ECO:0000313" key="8">
    <source>
        <dbReference type="EMBL" id="OPX56822.1"/>
    </source>
</evidence>
<gene>
    <name evidence="8" type="ORF">BTE48_02800</name>
</gene>
<evidence type="ECO:0000259" key="6">
    <source>
        <dbReference type="Pfam" id="PF02465"/>
    </source>
</evidence>
<accession>A0A1T4L3E0</accession>
<dbReference type="GO" id="GO:0009424">
    <property type="term" value="C:bacterial-type flagellum hook"/>
    <property type="evidence" value="ECO:0007669"/>
    <property type="project" value="UniProtKB-UniRule"/>
</dbReference>
<evidence type="ECO:0000259" key="7">
    <source>
        <dbReference type="Pfam" id="PF07195"/>
    </source>
</evidence>
<organism evidence="8 9">
    <name type="scientific">Oceanospirillum multiglobuliferum</name>
    <dbReference type="NCBI Taxonomy" id="64969"/>
    <lineage>
        <taxon>Bacteria</taxon>
        <taxon>Pseudomonadati</taxon>
        <taxon>Pseudomonadota</taxon>
        <taxon>Gammaproteobacteria</taxon>
        <taxon>Oceanospirillales</taxon>
        <taxon>Oceanospirillaceae</taxon>
        <taxon>Oceanospirillum</taxon>
    </lineage>
</organism>
<reference evidence="8 9" key="1">
    <citation type="submission" date="2017-01" db="EMBL/GenBank/DDBJ databases">
        <title>Genome Sequencing of a Marine Spirillum, Oceanospirillum multiglobuliferum ATCC 33336, from Japan.</title>
        <authorList>
            <person name="Carney J.G."/>
            <person name="Trachtenberg A.M."/>
            <person name="Rheaume B.A."/>
            <person name="Linnane J.D."/>
            <person name="Pitts N.L."/>
            <person name="Mykles D.L."/>
            <person name="Maclea K.S."/>
        </authorList>
    </citation>
    <scope>NUCLEOTIDE SEQUENCE [LARGE SCALE GENOMIC DNA]</scope>
    <source>
        <strain evidence="8 9">ATCC 33336</strain>
    </source>
</reference>
<dbReference type="Pfam" id="PF07196">
    <property type="entry name" value="Flagellin_IN"/>
    <property type="match status" value="1"/>
</dbReference>
<dbReference type="EMBL" id="MTSM01000002">
    <property type="protein sequence ID" value="OPX56822.1"/>
    <property type="molecule type" value="Genomic_DNA"/>
</dbReference>
<dbReference type="RefSeq" id="WP_078743908.1">
    <property type="nucleotide sequence ID" value="NZ_FUXG01000002.1"/>
</dbReference>
<feature type="domain" description="Flagellar hook-associated protein 2 C-terminal" evidence="7">
    <location>
        <begin position="220"/>
        <end position="445"/>
    </location>
</feature>
<dbReference type="GO" id="GO:0071973">
    <property type="term" value="P:bacterial-type flagellum-dependent cell motility"/>
    <property type="evidence" value="ECO:0007669"/>
    <property type="project" value="TreeGrafter"/>
</dbReference>